<evidence type="ECO:0000313" key="3">
    <source>
        <dbReference type="Proteomes" id="UP000221394"/>
    </source>
</evidence>
<sequence length="111" mass="11609">MGKPQRVQVTGVIVRQASYSRTPVWEFQYPLPDGTWALGRARGPISAGGLATIRWREGTPVPVYVNVADVRDATLVPTGGMTPLAFVGIVLGVVAVVGLLVGTVVAVVNLG</sequence>
<gene>
    <name evidence="2" type="ORF">ATL41_0038</name>
</gene>
<reference evidence="2 3" key="1">
    <citation type="submission" date="2017-10" db="EMBL/GenBank/DDBJ databases">
        <title>Sequencing the genomes of 1000 actinobacteria strains.</title>
        <authorList>
            <person name="Klenk H.-P."/>
        </authorList>
    </citation>
    <scope>NUCLEOTIDE SEQUENCE [LARGE SCALE GENOMIC DNA]</scope>
    <source>
        <strain evidence="2 3">DSM 21574</strain>
    </source>
</reference>
<keyword evidence="1" id="KW-0472">Membrane</keyword>
<protein>
    <recommendedName>
        <fullName evidence="4">DUF3592 domain-containing protein</fullName>
    </recommendedName>
</protein>
<feature type="transmembrane region" description="Helical" evidence="1">
    <location>
        <begin position="84"/>
        <end position="108"/>
    </location>
</feature>
<evidence type="ECO:0000256" key="1">
    <source>
        <dbReference type="SAM" id="Phobius"/>
    </source>
</evidence>
<proteinExistence type="predicted"/>
<keyword evidence="3" id="KW-1185">Reference proteome</keyword>
<dbReference type="RefSeq" id="WP_098456672.1">
    <property type="nucleotide sequence ID" value="NZ_PDJH01000001.1"/>
</dbReference>
<organism evidence="2 3">
    <name type="scientific">Flavimobilis soli</name>
    <dbReference type="NCBI Taxonomy" id="442709"/>
    <lineage>
        <taxon>Bacteria</taxon>
        <taxon>Bacillati</taxon>
        <taxon>Actinomycetota</taxon>
        <taxon>Actinomycetes</taxon>
        <taxon>Micrococcales</taxon>
        <taxon>Jonesiaceae</taxon>
        <taxon>Flavimobilis</taxon>
    </lineage>
</organism>
<keyword evidence="1" id="KW-0812">Transmembrane</keyword>
<accession>A0A2A9E964</accession>
<dbReference type="Proteomes" id="UP000221394">
    <property type="component" value="Unassembled WGS sequence"/>
</dbReference>
<evidence type="ECO:0000313" key="2">
    <source>
        <dbReference type="EMBL" id="PFG35363.1"/>
    </source>
</evidence>
<dbReference type="OrthoDB" id="9945573at2"/>
<dbReference type="AlphaFoldDB" id="A0A2A9E964"/>
<keyword evidence="1" id="KW-1133">Transmembrane helix</keyword>
<dbReference type="EMBL" id="PDJH01000001">
    <property type="protein sequence ID" value="PFG35363.1"/>
    <property type="molecule type" value="Genomic_DNA"/>
</dbReference>
<name>A0A2A9E964_9MICO</name>
<evidence type="ECO:0008006" key="4">
    <source>
        <dbReference type="Google" id="ProtNLM"/>
    </source>
</evidence>
<comment type="caution">
    <text evidence="2">The sequence shown here is derived from an EMBL/GenBank/DDBJ whole genome shotgun (WGS) entry which is preliminary data.</text>
</comment>